<dbReference type="SMART" id="SM00448">
    <property type="entry name" value="REC"/>
    <property type="match status" value="1"/>
</dbReference>
<keyword evidence="1 3" id="KW-0238">DNA-binding</keyword>
<evidence type="ECO:0000313" key="7">
    <source>
        <dbReference type="Proteomes" id="UP001428817"/>
    </source>
</evidence>
<evidence type="ECO:0000256" key="3">
    <source>
        <dbReference type="PROSITE-ProRule" id="PRU01091"/>
    </source>
</evidence>
<evidence type="ECO:0000259" key="5">
    <source>
        <dbReference type="PROSITE" id="PS51755"/>
    </source>
</evidence>
<name>A0ABP9QKK5_9PSEU</name>
<sequence>MRDETSTPDPRAVPAATKTEAKPARVLVVGEDSSVVELLCTTLRFVDYQVRTASSGADAVAVADRWKPNLVIRDGFEITQFHHGKRHSVPAIFLTPGKELQSAVLGVTVGGGDYLTKPFSPEGLLARVRTMLRRANSSASKRSNDGILSFADLEMNEDTHEVRRAGQLIQLSPREFALLRYLIRNPDTVLTRTQILDHVWPYGYDGDPKVVETYMYRIRRKVNRTEPPLIETLRGNGYILRVPAT</sequence>
<dbReference type="Pfam" id="PF00072">
    <property type="entry name" value="Response_reg"/>
    <property type="match status" value="1"/>
</dbReference>
<dbReference type="PROSITE" id="PS51755">
    <property type="entry name" value="OMPR_PHOB"/>
    <property type="match status" value="1"/>
</dbReference>
<dbReference type="PANTHER" id="PTHR48111:SF28">
    <property type="entry name" value="TRANSCRIPTIONAL REGULATORY PROTEIN TCRX-RELATED"/>
    <property type="match status" value="1"/>
</dbReference>
<dbReference type="Gene3D" id="1.10.10.10">
    <property type="entry name" value="Winged helix-like DNA-binding domain superfamily/Winged helix DNA-binding domain"/>
    <property type="match status" value="1"/>
</dbReference>
<dbReference type="PANTHER" id="PTHR48111">
    <property type="entry name" value="REGULATOR OF RPOS"/>
    <property type="match status" value="1"/>
</dbReference>
<dbReference type="InterPro" id="IPR016032">
    <property type="entry name" value="Sig_transdc_resp-reg_C-effctor"/>
</dbReference>
<dbReference type="PROSITE" id="PS50110">
    <property type="entry name" value="RESPONSE_REGULATORY"/>
    <property type="match status" value="1"/>
</dbReference>
<reference evidence="7" key="1">
    <citation type="journal article" date="2019" name="Int. J. Syst. Evol. Microbiol.">
        <title>The Global Catalogue of Microorganisms (GCM) 10K type strain sequencing project: providing services to taxonomists for standard genome sequencing and annotation.</title>
        <authorList>
            <consortium name="The Broad Institute Genomics Platform"/>
            <consortium name="The Broad Institute Genome Sequencing Center for Infectious Disease"/>
            <person name="Wu L."/>
            <person name="Ma J."/>
        </authorList>
    </citation>
    <scope>NUCLEOTIDE SEQUENCE [LARGE SCALE GENOMIC DNA]</scope>
    <source>
        <strain evidence="7">JCM 18303</strain>
    </source>
</reference>
<keyword evidence="7" id="KW-1185">Reference proteome</keyword>
<dbReference type="SMART" id="SM00862">
    <property type="entry name" value="Trans_reg_C"/>
    <property type="match status" value="1"/>
</dbReference>
<dbReference type="InterPro" id="IPR039420">
    <property type="entry name" value="WalR-like"/>
</dbReference>
<dbReference type="InterPro" id="IPR036388">
    <property type="entry name" value="WH-like_DNA-bd_sf"/>
</dbReference>
<evidence type="ECO:0000259" key="4">
    <source>
        <dbReference type="PROSITE" id="PS50110"/>
    </source>
</evidence>
<organism evidence="6 7">
    <name type="scientific">Pseudonocardia eucalypti</name>
    <dbReference type="NCBI Taxonomy" id="648755"/>
    <lineage>
        <taxon>Bacteria</taxon>
        <taxon>Bacillati</taxon>
        <taxon>Actinomycetota</taxon>
        <taxon>Actinomycetes</taxon>
        <taxon>Pseudonocardiales</taxon>
        <taxon>Pseudonocardiaceae</taxon>
        <taxon>Pseudonocardia</taxon>
    </lineage>
</organism>
<dbReference type="EMBL" id="BAABJP010000029">
    <property type="protein sequence ID" value="GAA5163395.1"/>
    <property type="molecule type" value="Genomic_DNA"/>
</dbReference>
<keyword evidence="2" id="KW-0597">Phosphoprotein</keyword>
<protein>
    <submittedName>
        <fullName evidence="6">Response regulator transcription factor</fullName>
    </submittedName>
</protein>
<dbReference type="Gene3D" id="3.40.50.2300">
    <property type="match status" value="1"/>
</dbReference>
<evidence type="ECO:0000256" key="1">
    <source>
        <dbReference type="ARBA" id="ARBA00023125"/>
    </source>
</evidence>
<dbReference type="InterPro" id="IPR001789">
    <property type="entry name" value="Sig_transdc_resp-reg_receiver"/>
</dbReference>
<feature type="modified residue" description="4-aspartylphosphate" evidence="2">
    <location>
        <position position="74"/>
    </location>
</feature>
<feature type="DNA-binding region" description="OmpR/PhoB-type" evidence="3">
    <location>
        <begin position="145"/>
        <end position="242"/>
    </location>
</feature>
<gene>
    <name evidence="6" type="ORF">GCM10023321_50210</name>
</gene>
<evidence type="ECO:0000313" key="6">
    <source>
        <dbReference type="EMBL" id="GAA5163395.1"/>
    </source>
</evidence>
<accession>A0ABP9QKK5</accession>
<dbReference type="InterPro" id="IPR011006">
    <property type="entry name" value="CheY-like_superfamily"/>
</dbReference>
<dbReference type="InterPro" id="IPR001867">
    <property type="entry name" value="OmpR/PhoB-type_DNA-bd"/>
</dbReference>
<dbReference type="Pfam" id="PF00486">
    <property type="entry name" value="Trans_reg_C"/>
    <property type="match status" value="1"/>
</dbReference>
<dbReference type="SUPFAM" id="SSF52172">
    <property type="entry name" value="CheY-like"/>
    <property type="match status" value="1"/>
</dbReference>
<comment type="caution">
    <text evidence="6">The sequence shown here is derived from an EMBL/GenBank/DDBJ whole genome shotgun (WGS) entry which is preliminary data.</text>
</comment>
<proteinExistence type="predicted"/>
<feature type="domain" description="OmpR/PhoB-type" evidence="5">
    <location>
        <begin position="145"/>
        <end position="242"/>
    </location>
</feature>
<feature type="domain" description="Response regulatory" evidence="4">
    <location>
        <begin position="25"/>
        <end position="132"/>
    </location>
</feature>
<dbReference type="CDD" id="cd00383">
    <property type="entry name" value="trans_reg_C"/>
    <property type="match status" value="1"/>
</dbReference>
<dbReference type="SUPFAM" id="SSF46894">
    <property type="entry name" value="C-terminal effector domain of the bipartite response regulators"/>
    <property type="match status" value="1"/>
</dbReference>
<evidence type="ECO:0000256" key="2">
    <source>
        <dbReference type="PROSITE-ProRule" id="PRU00169"/>
    </source>
</evidence>
<dbReference type="Proteomes" id="UP001428817">
    <property type="component" value="Unassembled WGS sequence"/>
</dbReference>